<evidence type="ECO:0000313" key="2">
    <source>
        <dbReference type="EMBL" id="MFC7618538.1"/>
    </source>
</evidence>
<dbReference type="PROSITE" id="PS00061">
    <property type="entry name" value="ADH_SHORT"/>
    <property type="match status" value="1"/>
</dbReference>
<dbReference type="InterPro" id="IPR020904">
    <property type="entry name" value="Sc_DH/Rdtase_CS"/>
</dbReference>
<name>A0ABW2U073_9PSEU</name>
<dbReference type="SUPFAM" id="SSF51735">
    <property type="entry name" value="NAD(P)-binding Rossmann-fold domains"/>
    <property type="match status" value="1"/>
</dbReference>
<reference evidence="3" key="1">
    <citation type="journal article" date="2019" name="Int. J. Syst. Evol. Microbiol.">
        <title>The Global Catalogue of Microorganisms (GCM) 10K type strain sequencing project: providing services to taxonomists for standard genome sequencing and annotation.</title>
        <authorList>
            <consortium name="The Broad Institute Genomics Platform"/>
            <consortium name="The Broad Institute Genome Sequencing Center for Infectious Disease"/>
            <person name="Wu L."/>
            <person name="Ma J."/>
        </authorList>
    </citation>
    <scope>NUCLEOTIDE SEQUENCE [LARGE SCALE GENOMIC DNA]</scope>
    <source>
        <strain evidence="3">JCM 17695</strain>
    </source>
</reference>
<evidence type="ECO:0000313" key="3">
    <source>
        <dbReference type="Proteomes" id="UP001596512"/>
    </source>
</evidence>
<feature type="domain" description="NAD-dependent epimerase/dehydratase" evidence="1">
    <location>
        <begin position="3"/>
        <end position="241"/>
    </location>
</feature>
<sequence>MRALVTGGAGFIGSTLVDRLLRDGHEVTVVDTFTRGKRENLVGAEATGRCAVREADVTDPAIAAVIADAAPEVVFHLAAQIDVRVSVAEPVLDVTQNVLGTVNLAEAARAAGVRKVVFASSGGSIYGTPTELPVAEDAPINPKSPYAASKFSGEVFLNTYRQLYGMDCTHLALANVYGPRQDPDGEAGVVAIFARALLAGRPTRVYGDGGNTRDYVYVDDVVAAFVAAAGEAGGGVRYNIGTGVQVSDRELHTLVAKAAGAEDNPEHAPARLGDLRASALDASAALRDLGWKPEVDITEGVRRTVEYFRER</sequence>
<dbReference type="InterPro" id="IPR036291">
    <property type="entry name" value="NAD(P)-bd_dom_sf"/>
</dbReference>
<keyword evidence="3" id="KW-1185">Reference proteome</keyword>
<dbReference type="InterPro" id="IPR001509">
    <property type="entry name" value="Epimerase_deHydtase"/>
</dbReference>
<comment type="caution">
    <text evidence="2">The sequence shown here is derived from an EMBL/GenBank/DDBJ whole genome shotgun (WGS) entry which is preliminary data.</text>
</comment>
<dbReference type="Gene3D" id="3.40.50.720">
    <property type="entry name" value="NAD(P)-binding Rossmann-like Domain"/>
    <property type="match status" value="1"/>
</dbReference>
<dbReference type="Proteomes" id="UP001596512">
    <property type="component" value="Unassembled WGS sequence"/>
</dbReference>
<evidence type="ECO:0000259" key="1">
    <source>
        <dbReference type="Pfam" id="PF01370"/>
    </source>
</evidence>
<dbReference type="EMBL" id="JBHTEY010000004">
    <property type="protein sequence ID" value="MFC7618538.1"/>
    <property type="molecule type" value="Genomic_DNA"/>
</dbReference>
<proteinExistence type="predicted"/>
<dbReference type="PANTHER" id="PTHR43245">
    <property type="entry name" value="BIFUNCTIONAL POLYMYXIN RESISTANCE PROTEIN ARNA"/>
    <property type="match status" value="1"/>
</dbReference>
<dbReference type="PANTHER" id="PTHR43245:SF13">
    <property type="entry name" value="UDP-D-APIOSE_UDP-D-XYLOSE SYNTHASE 2"/>
    <property type="match status" value="1"/>
</dbReference>
<organism evidence="2 3">
    <name type="scientific">Actinokineospora soli</name>
    <dbReference type="NCBI Taxonomy" id="1048753"/>
    <lineage>
        <taxon>Bacteria</taxon>
        <taxon>Bacillati</taxon>
        <taxon>Actinomycetota</taxon>
        <taxon>Actinomycetes</taxon>
        <taxon>Pseudonocardiales</taxon>
        <taxon>Pseudonocardiaceae</taxon>
        <taxon>Actinokineospora</taxon>
    </lineage>
</organism>
<protein>
    <submittedName>
        <fullName evidence="2">NAD-dependent epimerase/dehydratase family protein</fullName>
    </submittedName>
</protein>
<dbReference type="InterPro" id="IPR050177">
    <property type="entry name" value="Lipid_A_modif_metabolic_enz"/>
</dbReference>
<dbReference type="Pfam" id="PF01370">
    <property type="entry name" value="Epimerase"/>
    <property type="match status" value="1"/>
</dbReference>
<gene>
    <name evidence="2" type="ORF">ACFQV2_39580</name>
</gene>
<dbReference type="Gene3D" id="3.90.25.10">
    <property type="entry name" value="UDP-galactose 4-epimerase, domain 1"/>
    <property type="match status" value="1"/>
</dbReference>
<accession>A0ABW2U073</accession>